<feature type="transmembrane region" description="Helical" evidence="1">
    <location>
        <begin position="6"/>
        <end position="24"/>
    </location>
</feature>
<dbReference type="InterPro" id="IPR019587">
    <property type="entry name" value="Polyketide_cyclase/dehydratase"/>
</dbReference>
<proteinExistence type="predicted"/>
<keyword evidence="1" id="KW-1133">Transmembrane helix</keyword>
<dbReference type="OrthoDB" id="6193565at2"/>
<keyword evidence="1" id="KW-0472">Membrane</keyword>
<keyword evidence="3" id="KW-1185">Reference proteome</keyword>
<dbReference type="InterPro" id="IPR023393">
    <property type="entry name" value="START-like_dom_sf"/>
</dbReference>
<keyword evidence="1" id="KW-0812">Transmembrane</keyword>
<evidence type="ECO:0000256" key="1">
    <source>
        <dbReference type="SAM" id="Phobius"/>
    </source>
</evidence>
<evidence type="ECO:0000313" key="3">
    <source>
        <dbReference type="Proteomes" id="UP000247689"/>
    </source>
</evidence>
<dbReference type="SUPFAM" id="SSF55961">
    <property type="entry name" value="Bet v1-like"/>
    <property type="match status" value="1"/>
</dbReference>
<dbReference type="Gene3D" id="3.30.530.20">
    <property type="match status" value="1"/>
</dbReference>
<accession>A0A318D3V5</accession>
<reference evidence="2 3" key="1">
    <citation type="submission" date="2018-05" db="EMBL/GenBank/DDBJ databases">
        <title>Kangiella spongicola genome sequence.</title>
        <authorList>
            <person name="Maclea K.S."/>
            <person name="Goen A.E."/>
            <person name="Kelley C."/>
            <person name="Underriner A."/>
            <person name="Silverwood T."/>
            <person name="Trachtenberg A.M."/>
        </authorList>
    </citation>
    <scope>NUCLEOTIDE SEQUENCE [LARGE SCALE GENOMIC DNA]</scope>
    <source>
        <strain evidence="2 3">ATCC BAA-2076</strain>
    </source>
</reference>
<dbReference type="AlphaFoldDB" id="A0A318D3V5"/>
<gene>
    <name evidence="2" type="ORF">DL796_02310</name>
</gene>
<name>A0A318D3V5_9GAMM</name>
<sequence length="184" mass="20857">MKFAKYLFIVVGVIFLTLVAIGIFKTDYQSKASIEINAPQSQVFAVYNNPLLYQHWMTNYQSLEQLEGQINEVGNKHRLSFTTGSGEISILEQTLLAYKADELIRYSYQNQWLEGTSTAKFERTDAGATKINLTLNYTGKGIVQNALLFLLGSTIDEGHQHNLEQLKKLIEESQPEQLEDSSEQ</sequence>
<protein>
    <submittedName>
        <fullName evidence="2">SRPBCC family protein</fullName>
    </submittedName>
</protein>
<dbReference type="EMBL" id="QICH01000001">
    <property type="protein sequence ID" value="PXF63996.1"/>
    <property type="molecule type" value="Genomic_DNA"/>
</dbReference>
<dbReference type="CDD" id="cd07812">
    <property type="entry name" value="SRPBCC"/>
    <property type="match status" value="1"/>
</dbReference>
<comment type="caution">
    <text evidence="2">The sequence shown here is derived from an EMBL/GenBank/DDBJ whole genome shotgun (WGS) entry which is preliminary data.</text>
</comment>
<dbReference type="Proteomes" id="UP000247689">
    <property type="component" value="Unassembled WGS sequence"/>
</dbReference>
<dbReference type="RefSeq" id="WP_110199581.1">
    <property type="nucleotide sequence ID" value="NZ_QICH01000001.1"/>
</dbReference>
<evidence type="ECO:0000313" key="2">
    <source>
        <dbReference type="EMBL" id="PXF63996.1"/>
    </source>
</evidence>
<dbReference type="Pfam" id="PF10604">
    <property type="entry name" value="Polyketide_cyc2"/>
    <property type="match status" value="1"/>
</dbReference>
<organism evidence="2 3">
    <name type="scientific">Kangiella spongicola</name>
    <dbReference type="NCBI Taxonomy" id="796379"/>
    <lineage>
        <taxon>Bacteria</taxon>
        <taxon>Pseudomonadati</taxon>
        <taxon>Pseudomonadota</taxon>
        <taxon>Gammaproteobacteria</taxon>
        <taxon>Kangiellales</taxon>
        <taxon>Kangiellaceae</taxon>
        <taxon>Kangiella</taxon>
    </lineage>
</organism>